<evidence type="ECO:0000256" key="1">
    <source>
        <dbReference type="SAM" id="MobiDB-lite"/>
    </source>
</evidence>
<proteinExistence type="predicted"/>
<gene>
    <name evidence="3" type="ORF">VITISV_022769</name>
</gene>
<protein>
    <recommendedName>
        <fullName evidence="2">Reverse transcriptase Ty1/copia-type domain-containing protein</fullName>
    </recommendedName>
</protein>
<dbReference type="Pfam" id="PF07727">
    <property type="entry name" value="RVT_2"/>
    <property type="match status" value="1"/>
</dbReference>
<dbReference type="InterPro" id="IPR013103">
    <property type="entry name" value="RVT_2"/>
</dbReference>
<name>A5C587_VITVI</name>
<sequence>MDENDIIVRNKARLIAQGFNQEEGIDYEETFALVARLEAIRMLLAFACFNDFILYQMDVKSALLNGFINEEVHVEQPPGFQSFNFPNHVFKLKKAFYGLKQTPRACRFFRHSCDYSRANYGMSGMITSTIRRVEIHLDPKIICRIFDIAPVGLKSMTRVLLYSRFLTRVFKDVGINLSRETNFEALSTYNTYDDQSMGRMKFENAPNGSWMRKAERAPTQARGQGRAHPGVEEETEIREIEGRGLSTQPSYIEPSCSGLAFTEPTHTEILPPQAFLASDYAPWIDLSAQISSLGTHMKKFVVVSDTRFYSMENRMDQYQCYKQKDLKKIGFRAKNGELVKALANLLNQLEYQSTGYFFPVEVWSRDTKNHGFKNQTSRSVTVPVNWTEKWSDRNWIG</sequence>
<accession>A5C587</accession>
<feature type="domain" description="Reverse transcriptase Ty1/copia-type" evidence="2">
    <location>
        <begin position="5"/>
        <end position="105"/>
    </location>
</feature>
<dbReference type="AlphaFoldDB" id="A5C587"/>
<organism evidence="3">
    <name type="scientific">Vitis vinifera</name>
    <name type="common">Grape</name>
    <dbReference type="NCBI Taxonomy" id="29760"/>
    <lineage>
        <taxon>Eukaryota</taxon>
        <taxon>Viridiplantae</taxon>
        <taxon>Streptophyta</taxon>
        <taxon>Embryophyta</taxon>
        <taxon>Tracheophyta</taxon>
        <taxon>Spermatophyta</taxon>
        <taxon>Magnoliopsida</taxon>
        <taxon>eudicotyledons</taxon>
        <taxon>Gunneridae</taxon>
        <taxon>Pentapetalae</taxon>
        <taxon>rosids</taxon>
        <taxon>Vitales</taxon>
        <taxon>Vitaceae</taxon>
        <taxon>Viteae</taxon>
        <taxon>Vitis</taxon>
    </lineage>
</organism>
<evidence type="ECO:0000259" key="2">
    <source>
        <dbReference type="Pfam" id="PF07727"/>
    </source>
</evidence>
<evidence type="ECO:0000313" key="3">
    <source>
        <dbReference type="EMBL" id="CAN70899.1"/>
    </source>
</evidence>
<reference evidence="3" key="1">
    <citation type="journal article" date="2007" name="PLoS ONE">
        <title>The first genome sequence of an elite grapevine cultivar (Pinot noir Vitis vinifera L.): coping with a highly heterozygous genome.</title>
        <authorList>
            <person name="Velasco R."/>
            <person name="Zharkikh A."/>
            <person name="Troggio M."/>
            <person name="Cartwright D.A."/>
            <person name="Cestaro A."/>
            <person name="Pruss D."/>
            <person name="Pindo M."/>
            <person name="FitzGerald L.M."/>
            <person name="Vezzulli S."/>
            <person name="Reid J."/>
            <person name="Malacarne G."/>
            <person name="Iliev D."/>
            <person name="Coppola G."/>
            <person name="Wardell B."/>
            <person name="Micheletti D."/>
            <person name="Macalma T."/>
            <person name="Facci M."/>
            <person name="Mitchell J.T."/>
            <person name="Perazzolli M."/>
            <person name="Eldredge G."/>
            <person name="Gatto P."/>
            <person name="Oyzerski R."/>
            <person name="Moretto M."/>
            <person name="Gutin N."/>
            <person name="Stefanini M."/>
            <person name="Chen Y."/>
            <person name="Segala C."/>
            <person name="Davenport C."/>
            <person name="Dematte L."/>
            <person name="Mraz A."/>
            <person name="Battilana J."/>
            <person name="Stormo K."/>
            <person name="Costa F."/>
            <person name="Tao Q."/>
            <person name="Si-Ammour A."/>
            <person name="Harkins T."/>
            <person name="Lackey A."/>
            <person name="Perbost C."/>
            <person name="Taillon B."/>
            <person name="Stella A."/>
            <person name="Solovyev V."/>
            <person name="Fawcett J.A."/>
            <person name="Sterck L."/>
            <person name="Vandepoele K."/>
            <person name="Grando S.M."/>
            <person name="Toppo S."/>
            <person name="Moser C."/>
            <person name="Lanchbury J."/>
            <person name="Bogden R."/>
            <person name="Skolnick M."/>
            <person name="Sgaramella V."/>
            <person name="Bhatnagar S.K."/>
            <person name="Fontana P."/>
            <person name="Gutin A."/>
            <person name="Van de Peer Y."/>
            <person name="Salamini F."/>
            <person name="Viola R."/>
        </authorList>
    </citation>
    <scope>NUCLEOTIDE SEQUENCE</scope>
</reference>
<feature type="region of interest" description="Disordered" evidence="1">
    <location>
        <begin position="209"/>
        <end position="237"/>
    </location>
</feature>
<dbReference type="EMBL" id="AM482797">
    <property type="protein sequence ID" value="CAN70899.1"/>
    <property type="molecule type" value="Genomic_DNA"/>
</dbReference>